<dbReference type="KEGG" id="crq:GCK72_016466"/>
<proteinExistence type="predicted"/>
<comment type="caution">
    <text evidence="2">The sequence shown here is derived from an EMBL/GenBank/DDBJ whole genome shotgun (WGS) entry which is preliminary data.</text>
</comment>
<feature type="region of interest" description="Disordered" evidence="1">
    <location>
        <begin position="1"/>
        <end position="26"/>
    </location>
</feature>
<evidence type="ECO:0000256" key="1">
    <source>
        <dbReference type="SAM" id="MobiDB-lite"/>
    </source>
</evidence>
<dbReference type="RefSeq" id="XP_053580428.1">
    <property type="nucleotide sequence ID" value="XM_053731515.1"/>
</dbReference>
<reference evidence="2 3" key="1">
    <citation type="submission" date="2019-12" db="EMBL/GenBank/DDBJ databases">
        <title>Chromosome-level assembly of the Caenorhabditis remanei genome.</title>
        <authorList>
            <person name="Teterina A.A."/>
            <person name="Willis J.H."/>
            <person name="Phillips P.C."/>
        </authorList>
    </citation>
    <scope>NUCLEOTIDE SEQUENCE [LARGE SCALE GENOMIC DNA]</scope>
    <source>
        <strain evidence="2 3">PX506</strain>
        <tissue evidence="2">Whole organism</tissue>
    </source>
</reference>
<sequence length="84" mass="9859">MEREHVINTTPPSSQQADNITPPAPTARRRYQREIENRSFQKSPGGKKHVVVVKEVEEGFINPWREMRSTVAMGWRREMKMPRV</sequence>
<gene>
    <name evidence="2" type="ORF">GCK72_016466</name>
</gene>
<dbReference type="GeneID" id="78776335"/>
<evidence type="ECO:0000313" key="2">
    <source>
        <dbReference type="EMBL" id="KAF1749921.1"/>
    </source>
</evidence>
<protein>
    <submittedName>
        <fullName evidence="2">Uncharacterized protein</fullName>
    </submittedName>
</protein>
<evidence type="ECO:0000313" key="3">
    <source>
        <dbReference type="Proteomes" id="UP000483820"/>
    </source>
</evidence>
<feature type="compositionally biased region" description="Polar residues" evidence="1">
    <location>
        <begin position="7"/>
        <end position="19"/>
    </location>
</feature>
<name>A0A6A5G598_CAERE</name>
<dbReference type="AlphaFoldDB" id="A0A6A5G598"/>
<dbReference type="CTD" id="78776335"/>
<dbReference type="EMBL" id="WUAV01000005">
    <property type="protein sequence ID" value="KAF1749921.1"/>
    <property type="molecule type" value="Genomic_DNA"/>
</dbReference>
<dbReference type="Proteomes" id="UP000483820">
    <property type="component" value="Chromosome V"/>
</dbReference>
<organism evidence="2 3">
    <name type="scientific">Caenorhabditis remanei</name>
    <name type="common">Caenorhabditis vulgaris</name>
    <dbReference type="NCBI Taxonomy" id="31234"/>
    <lineage>
        <taxon>Eukaryota</taxon>
        <taxon>Metazoa</taxon>
        <taxon>Ecdysozoa</taxon>
        <taxon>Nematoda</taxon>
        <taxon>Chromadorea</taxon>
        <taxon>Rhabditida</taxon>
        <taxon>Rhabditina</taxon>
        <taxon>Rhabditomorpha</taxon>
        <taxon>Rhabditoidea</taxon>
        <taxon>Rhabditidae</taxon>
        <taxon>Peloderinae</taxon>
        <taxon>Caenorhabditis</taxon>
    </lineage>
</organism>
<accession>A0A6A5G598</accession>